<protein>
    <submittedName>
        <fullName evidence="2">GAF domain-containing protein</fullName>
    </submittedName>
</protein>
<keyword evidence="3" id="KW-1185">Reference proteome</keyword>
<name>A0A934R3V4_9BACT</name>
<reference evidence="2" key="1">
    <citation type="submission" date="2021-01" db="EMBL/GenBank/DDBJ databases">
        <title>Modified the classification status of verrucomicrobia.</title>
        <authorList>
            <person name="Feng X."/>
        </authorList>
    </citation>
    <scope>NUCLEOTIDE SEQUENCE</scope>
    <source>
        <strain evidence="2">JCM 18052</strain>
    </source>
</reference>
<dbReference type="InterPro" id="IPR003018">
    <property type="entry name" value="GAF"/>
</dbReference>
<dbReference type="SUPFAM" id="SSF55781">
    <property type="entry name" value="GAF domain-like"/>
    <property type="match status" value="1"/>
</dbReference>
<proteinExistence type="predicted"/>
<sequence length="216" mass="23634">MTLEEEWNLESVMATGHLDFRESRNPDLAGEARATLGLMQDLAKAPEVLFPKLTEFVLNCTMADSAGVSLLVEEEGKFVWPAVTGGLAPYIGGGTPMNFGPCGTVLDLDGPVLFIRPERHFTYLKPIEPPLEEVLLVPFHMDGKAVGTVWAVIHEPGKQFESEDRRLLQNLSAFAASAYRMLTESGGLATLLGNLPPPPPVRPMTNVDGKFRFLDK</sequence>
<dbReference type="AlphaFoldDB" id="A0A934R3V4"/>
<dbReference type="InterPro" id="IPR029016">
    <property type="entry name" value="GAF-like_dom_sf"/>
</dbReference>
<dbReference type="RefSeq" id="WP_200350769.1">
    <property type="nucleotide sequence ID" value="NZ_BAABHZ010000007.1"/>
</dbReference>
<evidence type="ECO:0000259" key="1">
    <source>
        <dbReference type="Pfam" id="PF13185"/>
    </source>
</evidence>
<feature type="domain" description="GAF" evidence="1">
    <location>
        <begin position="46"/>
        <end position="178"/>
    </location>
</feature>
<dbReference type="Gene3D" id="3.30.450.40">
    <property type="match status" value="1"/>
</dbReference>
<comment type="caution">
    <text evidence="2">The sequence shown here is derived from an EMBL/GenBank/DDBJ whole genome shotgun (WGS) entry which is preliminary data.</text>
</comment>
<evidence type="ECO:0000313" key="3">
    <source>
        <dbReference type="Proteomes" id="UP000600139"/>
    </source>
</evidence>
<evidence type="ECO:0000313" key="2">
    <source>
        <dbReference type="EMBL" id="MBK1815806.1"/>
    </source>
</evidence>
<gene>
    <name evidence="2" type="ORF">JIN84_09270</name>
</gene>
<dbReference type="Proteomes" id="UP000600139">
    <property type="component" value="Unassembled WGS sequence"/>
</dbReference>
<dbReference type="EMBL" id="JAENIK010000010">
    <property type="protein sequence ID" value="MBK1815806.1"/>
    <property type="molecule type" value="Genomic_DNA"/>
</dbReference>
<dbReference type="Pfam" id="PF13185">
    <property type="entry name" value="GAF_2"/>
    <property type="match status" value="1"/>
</dbReference>
<organism evidence="2 3">
    <name type="scientific">Luteolibacter yonseiensis</name>
    <dbReference type="NCBI Taxonomy" id="1144680"/>
    <lineage>
        <taxon>Bacteria</taxon>
        <taxon>Pseudomonadati</taxon>
        <taxon>Verrucomicrobiota</taxon>
        <taxon>Verrucomicrobiia</taxon>
        <taxon>Verrucomicrobiales</taxon>
        <taxon>Verrucomicrobiaceae</taxon>
        <taxon>Luteolibacter</taxon>
    </lineage>
</organism>
<accession>A0A934R3V4</accession>